<dbReference type="PANTHER" id="PTHR12138:SF135">
    <property type="entry name" value="SAM DOMAIN-CONTAINING PROTEIN"/>
    <property type="match status" value="1"/>
</dbReference>
<evidence type="ECO:0000313" key="2">
    <source>
        <dbReference type="Proteomes" id="UP000008225"/>
    </source>
</evidence>
<dbReference type="Proteomes" id="UP000008225">
    <property type="component" value="Chromosome 19"/>
</dbReference>
<reference evidence="1" key="2">
    <citation type="submission" date="2025-08" db="UniProtKB">
        <authorList>
            <consortium name="Ensembl"/>
        </authorList>
    </citation>
    <scope>IDENTIFICATION</scope>
</reference>
<dbReference type="Ensembl" id="ENSCJAT00000129719.1">
    <property type="protein sequence ID" value="ENSCJAP00000090569.1"/>
    <property type="gene ID" value="ENSCJAG00000087037.1"/>
</dbReference>
<dbReference type="PANTHER" id="PTHR12138">
    <property type="entry name" value="PRIMATE-EXPANDED PROTEIN FAMILY"/>
    <property type="match status" value="1"/>
</dbReference>
<accession>A0A8I3WBH6</accession>
<evidence type="ECO:0000313" key="1">
    <source>
        <dbReference type="Ensembl" id="ENSCJAP00000090569.1"/>
    </source>
</evidence>
<protein>
    <submittedName>
        <fullName evidence="1">Uncharacterized protein</fullName>
    </submittedName>
</protein>
<sequence>RRPHQKGVFFLRQSLALSPRLECSGVILAHCNLYLPGSSDFPASASQVAERRGTCHHAYLNFVVLVDRVLLCWPGWSQTPELVISSPQTPKVLGLQTRATKPSRIFYLRQTLH</sequence>
<organism evidence="1 2">
    <name type="scientific">Callithrix jacchus</name>
    <name type="common">White-tufted-ear marmoset</name>
    <name type="synonym">Simia Jacchus</name>
    <dbReference type="NCBI Taxonomy" id="9483"/>
    <lineage>
        <taxon>Eukaryota</taxon>
        <taxon>Metazoa</taxon>
        <taxon>Chordata</taxon>
        <taxon>Craniata</taxon>
        <taxon>Vertebrata</taxon>
        <taxon>Euteleostomi</taxon>
        <taxon>Mammalia</taxon>
        <taxon>Eutheria</taxon>
        <taxon>Euarchontoglires</taxon>
        <taxon>Primates</taxon>
        <taxon>Haplorrhini</taxon>
        <taxon>Platyrrhini</taxon>
        <taxon>Cebidae</taxon>
        <taxon>Callitrichinae</taxon>
        <taxon>Callithrix</taxon>
        <taxon>Callithrix</taxon>
    </lineage>
</organism>
<reference evidence="1" key="3">
    <citation type="submission" date="2025-09" db="UniProtKB">
        <authorList>
            <consortium name="Ensembl"/>
        </authorList>
    </citation>
    <scope>IDENTIFICATION</scope>
</reference>
<dbReference type="AlphaFoldDB" id="A0A8I3WBH6"/>
<name>A0A8I3WBH6_CALJA</name>
<proteinExistence type="predicted"/>
<keyword evidence="2" id="KW-1185">Reference proteome</keyword>
<reference evidence="1 2" key="1">
    <citation type="submission" date="2009-03" db="EMBL/GenBank/DDBJ databases">
        <authorList>
            <person name="Warren W."/>
            <person name="Ye L."/>
            <person name="Minx P."/>
            <person name="Worley K."/>
            <person name="Gibbs R."/>
            <person name="Wilson R.K."/>
        </authorList>
    </citation>
    <scope>NUCLEOTIDE SEQUENCE [LARGE SCALE GENOMIC DNA]</scope>
</reference>
<dbReference type="GeneTree" id="ENSGT01150000286943"/>